<comment type="cofactor">
    <cofactor evidence="1">
        <name>a divalent metal cation</name>
        <dbReference type="ChEBI" id="CHEBI:60240"/>
    </cofactor>
</comment>
<dbReference type="STRING" id="381306.AN478_12410"/>
<protein>
    <submittedName>
        <fullName evidence="8">TIGR00255 family protein</fullName>
    </submittedName>
</protein>
<dbReference type="EMBL" id="FMUN01000001">
    <property type="protein sequence ID" value="SCX77658.1"/>
    <property type="molecule type" value="Genomic_DNA"/>
</dbReference>
<gene>
    <name evidence="8" type="ORF">SAMN05661077_0374</name>
</gene>
<evidence type="ECO:0000256" key="4">
    <source>
        <dbReference type="ARBA" id="ARBA00022801"/>
    </source>
</evidence>
<dbReference type="AlphaFoldDB" id="A0A0N8PMM0"/>
<proteinExistence type="inferred from homology"/>
<dbReference type="InterPro" id="IPR005229">
    <property type="entry name" value="YicC/YloC-like"/>
</dbReference>
<keyword evidence="3" id="KW-0255">Endonuclease</keyword>
<reference evidence="9" key="1">
    <citation type="submission" date="2016-10" db="EMBL/GenBank/DDBJ databases">
        <authorList>
            <person name="Varghese N."/>
        </authorList>
    </citation>
    <scope>NUCLEOTIDE SEQUENCE [LARGE SCALE GENOMIC DNA]</scope>
    <source>
        <strain evidence="9">HL 19</strain>
    </source>
</reference>
<evidence type="ECO:0000256" key="2">
    <source>
        <dbReference type="ARBA" id="ARBA00022722"/>
    </source>
</evidence>
<dbReference type="Pfam" id="PF08340">
    <property type="entry name" value="YicC-like_C"/>
    <property type="match status" value="1"/>
</dbReference>
<dbReference type="NCBIfam" id="TIGR00255">
    <property type="entry name" value="YicC/YloC family endoribonuclease"/>
    <property type="match status" value="1"/>
</dbReference>
<keyword evidence="2" id="KW-0540">Nuclease</keyword>
<dbReference type="RefSeq" id="WP_054966931.1">
    <property type="nucleotide sequence ID" value="NZ_FMUN01000001.1"/>
</dbReference>
<evidence type="ECO:0000256" key="5">
    <source>
        <dbReference type="ARBA" id="ARBA00035648"/>
    </source>
</evidence>
<dbReference type="GO" id="GO:0004521">
    <property type="term" value="F:RNA endonuclease activity"/>
    <property type="evidence" value="ECO:0007669"/>
    <property type="project" value="InterPro"/>
</dbReference>
<dbReference type="OrthoDB" id="9771229at2"/>
<evidence type="ECO:0000259" key="6">
    <source>
        <dbReference type="Pfam" id="PF03755"/>
    </source>
</evidence>
<keyword evidence="4" id="KW-0378">Hydrolase</keyword>
<feature type="domain" description="Endoribonuclease YicC-like C-terminal" evidence="7">
    <location>
        <begin position="171"/>
        <end position="288"/>
    </location>
</feature>
<dbReference type="GO" id="GO:0016787">
    <property type="term" value="F:hydrolase activity"/>
    <property type="evidence" value="ECO:0007669"/>
    <property type="project" value="UniProtKB-KW"/>
</dbReference>
<evidence type="ECO:0000313" key="8">
    <source>
        <dbReference type="EMBL" id="SCX77658.1"/>
    </source>
</evidence>
<keyword evidence="9" id="KW-1185">Reference proteome</keyword>
<dbReference type="InterPro" id="IPR013527">
    <property type="entry name" value="YicC-like_N"/>
</dbReference>
<dbReference type="PANTHER" id="PTHR30636">
    <property type="entry name" value="UPF0701 PROTEIN YICC"/>
    <property type="match status" value="1"/>
</dbReference>
<accession>A0A0N8PMM0</accession>
<evidence type="ECO:0000256" key="1">
    <source>
        <dbReference type="ARBA" id="ARBA00001968"/>
    </source>
</evidence>
<dbReference type="InterPro" id="IPR013551">
    <property type="entry name" value="YicC-like_C"/>
</dbReference>
<dbReference type="Pfam" id="PF03755">
    <property type="entry name" value="YicC-like_N"/>
    <property type="match status" value="1"/>
</dbReference>
<evidence type="ECO:0000256" key="3">
    <source>
        <dbReference type="ARBA" id="ARBA00022759"/>
    </source>
</evidence>
<name>A0A0N8PMM0_9GAMM</name>
<evidence type="ECO:0000259" key="7">
    <source>
        <dbReference type="Pfam" id="PF08340"/>
    </source>
</evidence>
<dbReference type="Proteomes" id="UP000183104">
    <property type="component" value="Unassembled WGS sequence"/>
</dbReference>
<comment type="similarity">
    <text evidence="5">Belongs to the YicC/YloC family.</text>
</comment>
<sequence length="288" mass="32376">MIRSMTAFARSEADLGPQQAVWELRTVNHRYLEVNPRLPEGYRGLESHLRERARETLQRGKLDATLRLSDNGGDGGSLRLDHDLARSLVDLGRESVRELGTPGELSTAELLKWPGVVVTATLDAGEAQRRLQEAFDAALQELVEARGREGQALGTALEERLDGVEAGLARIKERLPEVREAFRNRLEERLGELRERVDPDRLEQEVVLLVQRADVDEELDRLATHTAEVRRVLREGGAVGRRLDFLMQEMNREANTIGSKSPDTAISQTVVDIKVLVEQLREQAQNIE</sequence>
<dbReference type="PATRIC" id="fig|381306.5.peg.1633"/>
<evidence type="ECO:0000313" key="9">
    <source>
        <dbReference type="Proteomes" id="UP000183104"/>
    </source>
</evidence>
<dbReference type="PANTHER" id="PTHR30636:SF3">
    <property type="entry name" value="UPF0701 PROTEIN YICC"/>
    <property type="match status" value="1"/>
</dbReference>
<organism evidence="8 9">
    <name type="scientific">Thiohalorhabdus denitrificans</name>
    <dbReference type="NCBI Taxonomy" id="381306"/>
    <lineage>
        <taxon>Bacteria</taxon>
        <taxon>Pseudomonadati</taxon>
        <taxon>Pseudomonadota</taxon>
        <taxon>Gammaproteobacteria</taxon>
        <taxon>Thiohalorhabdales</taxon>
        <taxon>Thiohalorhabdaceae</taxon>
        <taxon>Thiohalorhabdus</taxon>
    </lineage>
</organism>
<feature type="domain" description="Endoribonuclease YicC-like N-terminal" evidence="6">
    <location>
        <begin position="2"/>
        <end position="153"/>
    </location>
</feature>